<dbReference type="PRINTS" id="PR00463">
    <property type="entry name" value="EP450I"/>
</dbReference>
<evidence type="ECO:0000256" key="9">
    <source>
        <dbReference type="ARBA" id="ARBA00023033"/>
    </source>
</evidence>
<dbReference type="SUPFAM" id="SSF48264">
    <property type="entry name" value="Cytochrome P450"/>
    <property type="match status" value="1"/>
</dbReference>
<dbReference type="EMBL" id="JBEDUW010000004">
    <property type="protein sequence ID" value="KAK9932020.1"/>
    <property type="molecule type" value="Genomic_DNA"/>
</dbReference>
<keyword evidence="15" id="KW-1185">Reference proteome</keyword>
<feature type="transmembrane region" description="Helical" evidence="13">
    <location>
        <begin position="6"/>
        <end position="32"/>
    </location>
</feature>
<accession>A0AAW1X6K0</accession>
<proteinExistence type="inferred from homology"/>
<evidence type="ECO:0000256" key="4">
    <source>
        <dbReference type="ARBA" id="ARBA00022692"/>
    </source>
</evidence>
<keyword evidence="9 12" id="KW-0503">Monooxygenase</keyword>
<dbReference type="InterPro" id="IPR036396">
    <property type="entry name" value="Cyt_P450_sf"/>
</dbReference>
<dbReference type="PANTHER" id="PTHR24282:SF255">
    <property type="entry name" value="CYTOCHROME P450 72A11-RELATED"/>
    <property type="match status" value="1"/>
</dbReference>
<evidence type="ECO:0000256" key="2">
    <source>
        <dbReference type="ARBA" id="ARBA00010617"/>
    </source>
</evidence>
<dbReference type="GO" id="GO:0020037">
    <property type="term" value="F:heme binding"/>
    <property type="evidence" value="ECO:0007669"/>
    <property type="project" value="InterPro"/>
</dbReference>
<keyword evidence="6 13" id="KW-1133">Transmembrane helix</keyword>
<sequence>MEVTVASWVALSLVLVSIIVRWAWSLLDWVWLKPKKLERCLREQGFKGNSYRFLYGDMKENSILLKQAKFKSMSLSTSHDIAPQVTPLVDQTVKAYGKNSFDWIGPIPRVNIMNPEDLKDVFAKYEDFIKPISNPLLKLLTRGLVRFEGEKWAKHRRIINPTFQTEKLKRMLPSFHQSCTEMIKEWESSVSKEGSSCELDVWPFLENMSADVISRTAFGTSYKKGRKIFELLREQAMYVTKALQSVYIPGWRFLPTKMNKRMMEINKEIKGLIKGIIVKREQTIKAGEETKDDLLGALMESNLKDIREHGKNNKNFGMSIEEVIEECKLFYFARQETTSVLLVWTMVLLGQHQNWQDRARQEILQVFESNKPDFDDLAHLKVVTMILLEVLRLYPPVIELIRTIHKKTQLGKLSLPEGVEVCLPILLIYHDKELWGDDANEFKPERFSEGVSNATKSRLSFFPFGGGPRICIGQNFAMMEAKLALALILQHFTIELSPFYAHAPSYRITLQPQYGVPIILHRR</sequence>
<dbReference type="InterPro" id="IPR001128">
    <property type="entry name" value="Cyt_P450"/>
</dbReference>
<dbReference type="Pfam" id="PF00067">
    <property type="entry name" value="p450"/>
    <property type="match status" value="1"/>
</dbReference>
<comment type="similarity">
    <text evidence="2 12">Belongs to the cytochrome P450 family.</text>
</comment>
<protein>
    <recommendedName>
        <fullName evidence="16">Cytochrome P450 CYP72A219-like</fullName>
    </recommendedName>
</protein>
<dbReference type="AlphaFoldDB" id="A0AAW1X6K0"/>
<keyword evidence="7 12" id="KW-0560">Oxidoreductase</keyword>
<evidence type="ECO:0000313" key="15">
    <source>
        <dbReference type="Proteomes" id="UP001457282"/>
    </source>
</evidence>
<dbReference type="InterPro" id="IPR017972">
    <property type="entry name" value="Cyt_P450_CS"/>
</dbReference>
<evidence type="ECO:0000256" key="1">
    <source>
        <dbReference type="ARBA" id="ARBA00004167"/>
    </source>
</evidence>
<name>A0AAW1X6K0_RUBAR</name>
<evidence type="ECO:0000256" key="8">
    <source>
        <dbReference type="ARBA" id="ARBA00023004"/>
    </source>
</evidence>
<dbReference type="GO" id="GO:0016705">
    <property type="term" value="F:oxidoreductase activity, acting on paired donors, with incorporation or reduction of molecular oxygen"/>
    <property type="evidence" value="ECO:0007669"/>
    <property type="project" value="InterPro"/>
</dbReference>
<dbReference type="PROSITE" id="PS00086">
    <property type="entry name" value="CYTOCHROME_P450"/>
    <property type="match status" value="1"/>
</dbReference>
<comment type="caution">
    <text evidence="14">The sequence shown here is derived from an EMBL/GenBank/DDBJ whole genome shotgun (WGS) entry which is preliminary data.</text>
</comment>
<evidence type="ECO:0000256" key="10">
    <source>
        <dbReference type="ARBA" id="ARBA00023136"/>
    </source>
</evidence>
<dbReference type="Proteomes" id="UP001457282">
    <property type="component" value="Unassembled WGS sequence"/>
</dbReference>
<evidence type="ECO:0000256" key="3">
    <source>
        <dbReference type="ARBA" id="ARBA00022617"/>
    </source>
</evidence>
<dbReference type="PRINTS" id="PR00385">
    <property type="entry name" value="P450"/>
</dbReference>
<keyword evidence="5 11" id="KW-0479">Metal-binding</keyword>
<dbReference type="FunFam" id="1.10.630.10:FF:000029">
    <property type="entry name" value="Cytochrome P450 734A1"/>
    <property type="match status" value="1"/>
</dbReference>
<keyword evidence="8 11" id="KW-0408">Iron</keyword>
<keyword evidence="10 13" id="KW-0472">Membrane</keyword>
<comment type="cofactor">
    <cofactor evidence="11">
        <name>heme</name>
        <dbReference type="ChEBI" id="CHEBI:30413"/>
    </cofactor>
</comment>
<dbReference type="CDD" id="cd20642">
    <property type="entry name" value="CYP72"/>
    <property type="match status" value="1"/>
</dbReference>
<feature type="binding site" description="axial binding residue" evidence="11">
    <location>
        <position position="471"/>
    </location>
    <ligand>
        <name>heme</name>
        <dbReference type="ChEBI" id="CHEBI:30413"/>
    </ligand>
    <ligandPart>
        <name>Fe</name>
        <dbReference type="ChEBI" id="CHEBI:18248"/>
    </ligandPart>
</feature>
<evidence type="ECO:0000313" key="14">
    <source>
        <dbReference type="EMBL" id="KAK9932020.1"/>
    </source>
</evidence>
<evidence type="ECO:0000256" key="7">
    <source>
        <dbReference type="ARBA" id="ARBA00023002"/>
    </source>
</evidence>
<evidence type="ECO:0000256" key="6">
    <source>
        <dbReference type="ARBA" id="ARBA00022989"/>
    </source>
</evidence>
<dbReference type="GO" id="GO:0005506">
    <property type="term" value="F:iron ion binding"/>
    <property type="evidence" value="ECO:0007669"/>
    <property type="project" value="InterPro"/>
</dbReference>
<evidence type="ECO:0000256" key="12">
    <source>
        <dbReference type="RuleBase" id="RU000461"/>
    </source>
</evidence>
<dbReference type="Gene3D" id="1.10.630.10">
    <property type="entry name" value="Cytochrome P450"/>
    <property type="match status" value="1"/>
</dbReference>
<comment type="subcellular location">
    <subcellularLocation>
        <location evidence="1">Membrane</location>
        <topology evidence="1">Single-pass membrane protein</topology>
    </subcellularLocation>
</comment>
<dbReference type="PANTHER" id="PTHR24282">
    <property type="entry name" value="CYTOCHROME P450 FAMILY MEMBER"/>
    <property type="match status" value="1"/>
</dbReference>
<keyword evidence="4 13" id="KW-0812">Transmembrane</keyword>
<dbReference type="InterPro" id="IPR002401">
    <property type="entry name" value="Cyt_P450_E_grp-I"/>
</dbReference>
<gene>
    <name evidence="14" type="ORF">M0R45_019271</name>
</gene>
<evidence type="ECO:0000256" key="5">
    <source>
        <dbReference type="ARBA" id="ARBA00022723"/>
    </source>
</evidence>
<dbReference type="GO" id="GO:0016020">
    <property type="term" value="C:membrane"/>
    <property type="evidence" value="ECO:0007669"/>
    <property type="project" value="UniProtKB-SubCell"/>
</dbReference>
<dbReference type="GO" id="GO:0004497">
    <property type="term" value="F:monooxygenase activity"/>
    <property type="evidence" value="ECO:0007669"/>
    <property type="project" value="UniProtKB-KW"/>
</dbReference>
<organism evidence="14 15">
    <name type="scientific">Rubus argutus</name>
    <name type="common">Southern blackberry</name>
    <dbReference type="NCBI Taxonomy" id="59490"/>
    <lineage>
        <taxon>Eukaryota</taxon>
        <taxon>Viridiplantae</taxon>
        <taxon>Streptophyta</taxon>
        <taxon>Embryophyta</taxon>
        <taxon>Tracheophyta</taxon>
        <taxon>Spermatophyta</taxon>
        <taxon>Magnoliopsida</taxon>
        <taxon>eudicotyledons</taxon>
        <taxon>Gunneridae</taxon>
        <taxon>Pentapetalae</taxon>
        <taxon>rosids</taxon>
        <taxon>fabids</taxon>
        <taxon>Rosales</taxon>
        <taxon>Rosaceae</taxon>
        <taxon>Rosoideae</taxon>
        <taxon>Rosoideae incertae sedis</taxon>
        <taxon>Rubus</taxon>
    </lineage>
</organism>
<keyword evidence="3 11" id="KW-0349">Heme</keyword>
<evidence type="ECO:0000256" key="11">
    <source>
        <dbReference type="PIRSR" id="PIRSR602401-1"/>
    </source>
</evidence>
<dbReference type="InterPro" id="IPR050665">
    <property type="entry name" value="Cytochrome_P450_Monooxygen"/>
</dbReference>
<evidence type="ECO:0008006" key="16">
    <source>
        <dbReference type="Google" id="ProtNLM"/>
    </source>
</evidence>
<reference evidence="14 15" key="1">
    <citation type="journal article" date="2023" name="G3 (Bethesda)">
        <title>A chromosome-length genome assembly and annotation of blackberry (Rubus argutus, cv. 'Hillquist').</title>
        <authorList>
            <person name="Bruna T."/>
            <person name="Aryal R."/>
            <person name="Dudchenko O."/>
            <person name="Sargent D.J."/>
            <person name="Mead D."/>
            <person name="Buti M."/>
            <person name="Cavallini A."/>
            <person name="Hytonen T."/>
            <person name="Andres J."/>
            <person name="Pham M."/>
            <person name="Weisz D."/>
            <person name="Mascagni F."/>
            <person name="Usai G."/>
            <person name="Natali L."/>
            <person name="Bassil N."/>
            <person name="Fernandez G.E."/>
            <person name="Lomsadze A."/>
            <person name="Armour M."/>
            <person name="Olukolu B."/>
            <person name="Poorten T."/>
            <person name="Britton C."/>
            <person name="Davik J."/>
            <person name="Ashrafi H."/>
            <person name="Aiden E.L."/>
            <person name="Borodovsky M."/>
            <person name="Worthington M."/>
        </authorList>
    </citation>
    <scope>NUCLEOTIDE SEQUENCE [LARGE SCALE GENOMIC DNA]</scope>
    <source>
        <strain evidence="14">PI 553951</strain>
    </source>
</reference>
<evidence type="ECO:0000256" key="13">
    <source>
        <dbReference type="SAM" id="Phobius"/>
    </source>
</evidence>